<dbReference type="AlphaFoldDB" id="I0YNB6"/>
<reference evidence="1 2" key="1">
    <citation type="journal article" date="2012" name="Genome Biol.">
        <title>The genome of the polar eukaryotic microalga coccomyxa subellipsoidea reveals traits of cold adaptation.</title>
        <authorList>
            <person name="Blanc G."/>
            <person name="Agarkova I."/>
            <person name="Grimwood J."/>
            <person name="Kuo A."/>
            <person name="Brueggeman A."/>
            <person name="Dunigan D."/>
            <person name="Gurnon J."/>
            <person name="Ladunga I."/>
            <person name="Lindquist E."/>
            <person name="Lucas S."/>
            <person name="Pangilinan J."/>
            <person name="Proschold T."/>
            <person name="Salamov A."/>
            <person name="Schmutz J."/>
            <person name="Weeks D."/>
            <person name="Yamada T."/>
            <person name="Claverie J.M."/>
            <person name="Grigoriev I."/>
            <person name="Van Etten J."/>
            <person name="Lomsadze A."/>
            <person name="Borodovsky M."/>
        </authorList>
    </citation>
    <scope>NUCLEOTIDE SEQUENCE [LARGE SCALE GENOMIC DNA]</scope>
    <source>
        <strain evidence="1 2">C-169</strain>
    </source>
</reference>
<sequence>LHAALRRAPSEHSGRNVLGVPFRRVFGWRDGNADETADPHRLFKELGMAAGVTARDAALYCWHSLEDKACSVWQRLRPRRYLAFP</sequence>
<dbReference type="EMBL" id="AGSI01000017">
    <property type="protein sequence ID" value="EIE19885.1"/>
    <property type="molecule type" value="Genomic_DNA"/>
</dbReference>
<organism evidence="1 2">
    <name type="scientific">Coccomyxa subellipsoidea (strain C-169)</name>
    <name type="common">Green microalga</name>
    <dbReference type="NCBI Taxonomy" id="574566"/>
    <lineage>
        <taxon>Eukaryota</taxon>
        <taxon>Viridiplantae</taxon>
        <taxon>Chlorophyta</taxon>
        <taxon>core chlorophytes</taxon>
        <taxon>Trebouxiophyceae</taxon>
        <taxon>Trebouxiophyceae incertae sedis</taxon>
        <taxon>Coccomyxaceae</taxon>
        <taxon>Coccomyxa</taxon>
        <taxon>Coccomyxa subellipsoidea</taxon>
    </lineage>
</organism>
<proteinExistence type="predicted"/>
<dbReference type="RefSeq" id="XP_005644429.1">
    <property type="nucleotide sequence ID" value="XM_005644372.1"/>
</dbReference>
<dbReference type="GeneID" id="17037859"/>
<accession>I0YNB6</accession>
<evidence type="ECO:0000313" key="1">
    <source>
        <dbReference type="EMBL" id="EIE19885.1"/>
    </source>
</evidence>
<feature type="non-terminal residue" evidence="1">
    <location>
        <position position="1"/>
    </location>
</feature>
<protein>
    <submittedName>
        <fullName evidence="1">Uncharacterized protein</fullName>
    </submittedName>
</protein>
<keyword evidence="2" id="KW-1185">Reference proteome</keyword>
<dbReference type="Proteomes" id="UP000007264">
    <property type="component" value="Unassembled WGS sequence"/>
</dbReference>
<comment type="caution">
    <text evidence="1">The sequence shown here is derived from an EMBL/GenBank/DDBJ whole genome shotgun (WGS) entry which is preliminary data.</text>
</comment>
<name>I0YNB6_COCSC</name>
<evidence type="ECO:0000313" key="2">
    <source>
        <dbReference type="Proteomes" id="UP000007264"/>
    </source>
</evidence>
<dbReference type="KEGG" id="csl:COCSUDRAFT_34121"/>
<gene>
    <name evidence="1" type="ORF">COCSUDRAFT_34121</name>
</gene>